<evidence type="ECO:0000256" key="1">
    <source>
        <dbReference type="SAM" id="MobiDB-lite"/>
    </source>
</evidence>
<dbReference type="InterPro" id="IPR054491">
    <property type="entry name" value="MGH1-like_GH"/>
</dbReference>
<keyword evidence="4" id="KW-1185">Reference proteome</keyword>
<evidence type="ECO:0000259" key="2">
    <source>
        <dbReference type="Pfam" id="PF22422"/>
    </source>
</evidence>
<dbReference type="InterPro" id="IPR012341">
    <property type="entry name" value="6hp_glycosidase-like_sf"/>
</dbReference>
<feature type="region of interest" description="Disordered" evidence="1">
    <location>
        <begin position="532"/>
        <end position="551"/>
    </location>
</feature>
<gene>
    <name evidence="3" type="ORF">BCR33DRAFT_694238</name>
</gene>
<feature type="compositionally biased region" description="Polar residues" evidence="1">
    <location>
        <begin position="532"/>
        <end position="547"/>
    </location>
</feature>
<comment type="caution">
    <text evidence="3">The sequence shown here is derived from an EMBL/GenBank/DDBJ whole genome shotgun (WGS) entry which is preliminary data.</text>
</comment>
<sequence>MAWSPTTFSNASPYEPAHPISWNTHFLPPAKDQFDSLWFDAYVPSIDCPDKNLVEIYNYRWSVVRRHIAYTVPSVGYILTEFVKVTDYAGAYGGIVAATGHHIYEARWLRDTSVLESYINYWLKGPGKPLVRMYSVWMADAVWQKYLIDGNLEFAKEMLPNLIEQWHGWEKDGKWNQDLGLYWQVPVFDAMEYTIGSYQTSDPYHGGDGYRPTLSVYQHADALAIARIANLANDKPTSESFTKRAYSLKSSTLTHLWNSTQHHFFHVMKENNPTLSHLDGKEEIGYTPWYFNLPPDTSEYAESWSYLFNKSIFWGDYGPATAQKDHRFFYYEADTCCRWNGPSWPFSTSITLTALANFLVNYENHGYVTRESYYKLLDVYTRSQYKDGKPYVAEALNGYTGRWIYDNWNWSEHYFHSSYVDLVLGGLFGIRPVADVEGRLSLELKPLVPESWDFYGVENLNFQGDLIAILWDRFGNKYNLCKGLCIFQNGQQVFHLATQNLPAHIQVSLSPSSYKPPLKTIYNSCKNLASNPQRVPSLTKSTASSADPSHPVTEVNDGVILHDAIPSNRWISAPNTGDSQWIDFEFPSSLKNVVAVDLHFYTDSHISLPKDYDVLYWVDGWWTKGWKSVPGQRRVFDAPIDGELNRVWVQRGGWESPKLRVLLSGVSEFGVGITEIEVWGDCDDGYVRKVVSDAQVQLVAQSDEDKEFQP</sequence>
<dbReference type="SUPFAM" id="SSF48208">
    <property type="entry name" value="Six-hairpin glycosidases"/>
    <property type="match status" value="1"/>
</dbReference>
<dbReference type="OrthoDB" id="5382128at2759"/>
<dbReference type="Proteomes" id="UP000193642">
    <property type="component" value="Unassembled WGS sequence"/>
</dbReference>
<accession>A0A1Y2CWJ4</accession>
<dbReference type="STRING" id="329046.A0A1Y2CWJ4"/>
<dbReference type="Gene3D" id="1.50.10.10">
    <property type="match status" value="1"/>
</dbReference>
<dbReference type="GO" id="GO:0003824">
    <property type="term" value="F:catalytic activity"/>
    <property type="evidence" value="ECO:0007669"/>
    <property type="project" value="UniProtKB-ARBA"/>
</dbReference>
<organism evidence="3 4">
    <name type="scientific">Rhizoclosmatium globosum</name>
    <dbReference type="NCBI Taxonomy" id="329046"/>
    <lineage>
        <taxon>Eukaryota</taxon>
        <taxon>Fungi</taxon>
        <taxon>Fungi incertae sedis</taxon>
        <taxon>Chytridiomycota</taxon>
        <taxon>Chytridiomycota incertae sedis</taxon>
        <taxon>Chytridiomycetes</taxon>
        <taxon>Chytridiales</taxon>
        <taxon>Chytriomycetaceae</taxon>
        <taxon>Rhizoclosmatium</taxon>
    </lineage>
</organism>
<dbReference type="Gene3D" id="2.60.120.260">
    <property type="entry name" value="Galactose-binding domain-like"/>
    <property type="match status" value="1"/>
</dbReference>
<dbReference type="Pfam" id="PF22422">
    <property type="entry name" value="MGH1-like_GH"/>
    <property type="match status" value="1"/>
</dbReference>
<dbReference type="InterPro" id="IPR008979">
    <property type="entry name" value="Galactose-bd-like_sf"/>
</dbReference>
<dbReference type="InterPro" id="IPR008928">
    <property type="entry name" value="6-hairpin_glycosidase_sf"/>
</dbReference>
<name>A0A1Y2CWJ4_9FUNG</name>
<feature type="domain" description="Mannosylglycerate hydrolase MGH1-like glycoside hydrolase" evidence="2">
    <location>
        <begin position="93"/>
        <end position="417"/>
    </location>
</feature>
<dbReference type="SUPFAM" id="SSF49785">
    <property type="entry name" value="Galactose-binding domain-like"/>
    <property type="match status" value="1"/>
</dbReference>
<dbReference type="EMBL" id="MCGO01000005">
    <property type="protein sequence ID" value="ORY51357.1"/>
    <property type="molecule type" value="Genomic_DNA"/>
</dbReference>
<protein>
    <recommendedName>
        <fullName evidence="2">Mannosylglycerate hydrolase MGH1-like glycoside hydrolase domain-containing protein</fullName>
    </recommendedName>
</protein>
<dbReference type="GO" id="GO:0005975">
    <property type="term" value="P:carbohydrate metabolic process"/>
    <property type="evidence" value="ECO:0007669"/>
    <property type="project" value="InterPro"/>
</dbReference>
<evidence type="ECO:0000313" key="4">
    <source>
        <dbReference type="Proteomes" id="UP000193642"/>
    </source>
</evidence>
<dbReference type="AlphaFoldDB" id="A0A1Y2CWJ4"/>
<reference evidence="3 4" key="1">
    <citation type="submission" date="2016-07" db="EMBL/GenBank/DDBJ databases">
        <title>Pervasive Adenine N6-methylation of Active Genes in Fungi.</title>
        <authorList>
            <consortium name="DOE Joint Genome Institute"/>
            <person name="Mondo S.J."/>
            <person name="Dannebaum R.O."/>
            <person name="Kuo R.C."/>
            <person name="Labutti K."/>
            <person name="Haridas S."/>
            <person name="Kuo A."/>
            <person name="Salamov A."/>
            <person name="Ahrendt S.R."/>
            <person name="Lipzen A."/>
            <person name="Sullivan W."/>
            <person name="Andreopoulos W.B."/>
            <person name="Clum A."/>
            <person name="Lindquist E."/>
            <person name="Daum C."/>
            <person name="Ramamoorthy G.K."/>
            <person name="Gryganskyi A."/>
            <person name="Culley D."/>
            <person name="Magnuson J.K."/>
            <person name="James T.Y."/>
            <person name="O'Malley M.A."/>
            <person name="Stajich J.E."/>
            <person name="Spatafora J.W."/>
            <person name="Visel A."/>
            <person name="Grigoriev I.V."/>
        </authorList>
    </citation>
    <scope>NUCLEOTIDE SEQUENCE [LARGE SCALE GENOMIC DNA]</scope>
    <source>
        <strain evidence="3 4">JEL800</strain>
    </source>
</reference>
<evidence type="ECO:0000313" key="3">
    <source>
        <dbReference type="EMBL" id="ORY51357.1"/>
    </source>
</evidence>
<proteinExistence type="predicted"/>